<keyword evidence="13" id="KW-0251">Elongation factor</keyword>
<proteinExistence type="inferred from homology"/>
<feature type="domain" description="Transcription elongation factor GreA/GreB N-terminal" evidence="12">
    <location>
        <begin position="5"/>
        <end position="73"/>
    </location>
</feature>
<dbReference type="GO" id="GO:0006354">
    <property type="term" value="P:DNA-templated transcription elongation"/>
    <property type="evidence" value="ECO:0007669"/>
    <property type="project" value="TreeGrafter"/>
</dbReference>
<evidence type="ECO:0000256" key="3">
    <source>
        <dbReference type="ARBA" id="ARBA00023015"/>
    </source>
</evidence>
<evidence type="ECO:0000313" key="13">
    <source>
        <dbReference type="EMBL" id="MCC2165166.1"/>
    </source>
</evidence>
<dbReference type="NCBIfam" id="NF001263">
    <property type="entry name" value="PRK00226.1-4"/>
    <property type="match status" value="1"/>
</dbReference>
<keyword evidence="14" id="KW-1185">Reference proteome</keyword>
<dbReference type="GO" id="GO:0003746">
    <property type="term" value="F:translation elongation factor activity"/>
    <property type="evidence" value="ECO:0007669"/>
    <property type="project" value="UniProtKB-KW"/>
</dbReference>
<dbReference type="GO" id="GO:0070063">
    <property type="term" value="F:RNA polymerase binding"/>
    <property type="evidence" value="ECO:0007669"/>
    <property type="project" value="InterPro"/>
</dbReference>
<evidence type="ECO:0000256" key="5">
    <source>
        <dbReference type="ARBA" id="ARBA00023125"/>
    </source>
</evidence>
<dbReference type="FunFam" id="1.10.287.180:FF:000001">
    <property type="entry name" value="Transcription elongation factor GreA"/>
    <property type="match status" value="1"/>
</dbReference>
<dbReference type="PROSITE" id="PS00830">
    <property type="entry name" value="GREAB_2"/>
    <property type="match status" value="1"/>
</dbReference>
<dbReference type="HAMAP" id="MF_00105">
    <property type="entry name" value="GreA_GreB"/>
    <property type="match status" value="1"/>
</dbReference>
<dbReference type="PANTHER" id="PTHR30437">
    <property type="entry name" value="TRANSCRIPTION ELONGATION FACTOR GREA"/>
    <property type="match status" value="1"/>
</dbReference>
<evidence type="ECO:0000256" key="4">
    <source>
        <dbReference type="ARBA" id="ARBA00023054"/>
    </source>
</evidence>
<evidence type="ECO:0000259" key="12">
    <source>
        <dbReference type="Pfam" id="PF03449"/>
    </source>
</evidence>
<comment type="function">
    <text evidence="7 9 10">Necessary for efficient RNA polymerase transcription elongation past template-encoded arresting sites. The arresting sites in DNA have the property of trapping a certain fraction of elongating RNA polymerases that pass through, resulting in locked ternary complexes. Cleavage of the nascent transcript by cleavage factors such as GreA or GreB allows the resumption of elongation from the new 3'terminus. GreA releases sequences of 2 to 3 nucleotides.</text>
</comment>
<evidence type="ECO:0000313" key="14">
    <source>
        <dbReference type="Proteomes" id="UP001198962"/>
    </source>
</evidence>
<dbReference type="Pfam" id="PF01272">
    <property type="entry name" value="GreA_GreB"/>
    <property type="match status" value="1"/>
</dbReference>
<dbReference type="Proteomes" id="UP001198962">
    <property type="component" value="Unassembled WGS sequence"/>
</dbReference>
<evidence type="ECO:0000259" key="11">
    <source>
        <dbReference type="Pfam" id="PF01272"/>
    </source>
</evidence>
<dbReference type="InterPro" id="IPR022691">
    <property type="entry name" value="Tscrpt_elong_fac_GreA/B_N"/>
</dbReference>
<name>A0AAE3DLK2_9FIRM</name>
<evidence type="ECO:0000256" key="2">
    <source>
        <dbReference type="ARBA" id="ARBA00013729"/>
    </source>
</evidence>
<keyword evidence="6 9" id="KW-0804">Transcription</keyword>
<dbReference type="InterPro" id="IPR036805">
    <property type="entry name" value="Tscrpt_elong_fac_GreA/B_N_sf"/>
</dbReference>
<comment type="caution">
    <text evidence="13">The sequence shown here is derived from an EMBL/GenBank/DDBJ whole genome shotgun (WGS) entry which is preliminary data.</text>
</comment>
<dbReference type="Pfam" id="PF03449">
    <property type="entry name" value="GreA_GreB_N"/>
    <property type="match status" value="1"/>
</dbReference>
<dbReference type="Gene3D" id="3.10.50.30">
    <property type="entry name" value="Transcription elongation factor, GreA/GreB, C-terminal domain"/>
    <property type="match status" value="1"/>
</dbReference>
<keyword evidence="4" id="KW-0175">Coiled coil</keyword>
<sequence length="166" mass="19412">MREKLTQHDVEKIQQEIDQRKLEERPKLIEAVKEARSHGDLSENFEYHAAKREKNQNESRIRYLENLLKNAIVISDASREDEVGLNNTVTLFMEDDDEEEVYKLVTSIRGSSIHNMISTESPLGRAILRHKVGDRVLVQANETYSYYVTIRKIENTDDSDDTIRKY</sequence>
<evidence type="ECO:0000256" key="9">
    <source>
        <dbReference type="HAMAP-Rule" id="MF_00105"/>
    </source>
</evidence>
<dbReference type="SUPFAM" id="SSF54534">
    <property type="entry name" value="FKBP-like"/>
    <property type="match status" value="1"/>
</dbReference>
<dbReference type="NCBIfam" id="TIGR01462">
    <property type="entry name" value="greA"/>
    <property type="match status" value="1"/>
</dbReference>
<dbReference type="Gene3D" id="1.10.287.180">
    <property type="entry name" value="Transcription elongation factor, GreA/GreB, N-terminal domain"/>
    <property type="match status" value="1"/>
</dbReference>
<dbReference type="PANTHER" id="PTHR30437:SF4">
    <property type="entry name" value="TRANSCRIPTION ELONGATION FACTOR GREA"/>
    <property type="match status" value="1"/>
</dbReference>
<keyword evidence="5 9" id="KW-0238">DNA-binding</keyword>
<feature type="domain" description="Transcription elongation factor GreA/GreB C-terminal" evidence="11">
    <location>
        <begin position="80"/>
        <end position="154"/>
    </location>
</feature>
<protein>
    <recommendedName>
        <fullName evidence="2 9">Transcription elongation factor GreA</fullName>
    </recommendedName>
    <alternativeName>
        <fullName evidence="8 9">Transcript cleavage factor GreA</fullName>
    </alternativeName>
</protein>
<dbReference type="GO" id="GO:0032784">
    <property type="term" value="P:regulation of DNA-templated transcription elongation"/>
    <property type="evidence" value="ECO:0007669"/>
    <property type="project" value="UniProtKB-UniRule"/>
</dbReference>
<dbReference type="InterPro" id="IPR023459">
    <property type="entry name" value="Tscrpt_elong_fac_GreA/B_fam"/>
</dbReference>
<reference evidence="13" key="1">
    <citation type="submission" date="2021-10" db="EMBL/GenBank/DDBJ databases">
        <title>Anaerobic single-cell dispensing facilitates the cultivation of human gut bacteria.</title>
        <authorList>
            <person name="Afrizal A."/>
        </authorList>
    </citation>
    <scope>NUCLEOTIDE SEQUENCE</scope>
    <source>
        <strain evidence="13">CLA-AA-H274</strain>
    </source>
</reference>
<gene>
    <name evidence="9 13" type="primary">greA</name>
    <name evidence="13" type="ORF">LKD32_09810</name>
</gene>
<organism evidence="13 14">
    <name type="scientific">Brotaphodocola catenula</name>
    <dbReference type="NCBI Taxonomy" id="2885361"/>
    <lineage>
        <taxon>Bacteria</taxon>
        <taxon>Bacillati</taxon>
        <taxon>Bacillota</taxon>
        <taxon>Clostridia</taxon>
        <taxon>Lachnospirales</taxon>
        <taxon>Lachnospiraceae</taxon>
        <taxon>Brotaphodocola</taxon>
    </lineage>
</organism>
<evidence type="ECO:0000256" key="1">
    <source>
        <dbReference type="ARBA" id="ARBA00008213"/>
    </source>
</evidence>
<keyword evidence="3 9" id="KW-0805">Transcription regulation</keyword>
<dbReference type="RefSeq" id="WP_177978340.1">
    <property type="nucleotide sequence ID" value="NZ_JAJEPU010000027.1"/>
</dbReference>
<comment type="similarity">
    <text evidence="1 9 10">Belongs to the GreA/GreB family.</text>
</comment>
<dbReference type="AlphaFoldDB" id="A0AAE3DLK2"/>
<dbReference type="EMBL" id="JAJEPU010000027">
    <property type="protein sequence ID" value="MCC2165166.1"/>
    <property type="molecule type" value="Genomic_DNA"/>
</dbReference>
<dbReference type="InterPro" id="IPR028624">
    <property type="entry name" value="Tscrpt_elong_fac_GreA/B"/>
</dbReference>
<evidence type="ECO:0000256" key="7">
    <source>
        <dbReference type="ARBA" id="ARBA00024916"/>
    </source>
</evidence>
<evidence type="ECO:0000256" key="8">
    <source>
        <dbReference type="ARBA" id="ARBA00030776"/>
    </source>
</evidence>
<keyword evidence="13" id="KW-0648">Protein biosynthesis</keyword>
<dbReference type="SUPFAM" id="SSF46557">
    <property type="entry name" value="GreA transcript cleavage protein, N-terminal domain"/>
    <property type="match status" value="1"/>
</dbReference>
<evidence type="ECO:0000256" key="10">
    <source>
        <dbReference type="RuleBase" id="RU000556"/>
    </source>
</evidence>
<dbReference type="PIRSF" id="PIRSF006092">
    <property type="entry name" value="GreA_GreB"/>
    <property type="match status" value="1"/>
</dbReference>
<dbReference type="InterPro" id="IPR036953">
    <property type="entry name" value="GreA/GreB_C_sf"/>
</dbReference>
<dbReference type="InterPro" id="IPR018151">
    <property type="entry name" value="TF_GreA/GreB_CS"/>
</dbReference>
<dbReference type="GO" id="GO:0003677">
    <property type="term" value="F:DNA binding"/>
    <property type="evidence" value="ECO:0007669"/>
    <property type="project" value="UniProtKB-UniRule"/>
</dbReference>
<dbReference type="InterPro" id="IPR006359">
    <property type="entry name" value="Tscrpt_elong_fac_GreA"/>
</dbReference>
<evidence type="ECO:0000256" key="6">
    <source>
        <dbReference type="ARBA" id="ARBA00023163"/>
    </source>
</evidence>
<accession>A0AAE3DLK2</accession>
<dbReference type="InterPro" id="IPR001437">
    <property type="entry name" value="Tscrpt_elong_fac_GreA/B_C"/>
</dbReference>